<dbReference type="Gene3D" id="3.30.70.20">
    <property type="match status" value="1"/>
</dbReference>
<evidence type="ECO:0000313" key="6">
    <source>
        <dbReference type="EMBL" id="KKN47635.1"/>
    </source>
</evidence>
<sequence>MKKAKVSIVKVEDYNSEEIYTALKRNLSLLGGLENIIKPRSKVFVKINHLSPPSSPDDVIVTHPYFTKEVLRLLLELNLEITVGDDVQSKEKDGFLLSGYRKVCNDLGVRLINLKQRGFREVICNGQILKKVLISPLLHEADYILNLPKLKTHSLTMFTGAVKNMFGIIPHGLRLDYHRLYKQSDVFSQMLVDIFSYARPHLTIMDAIVAMEGEGPSGGSPKRVGLILASQDSVAVDAVASKIVDFNPMNIFTTQNAHERGLGTGEIDKIDILGEDISAVEVRNFKHSAVAIGFIKRKIPWFLHGFIQGQLTLTPKITINKCTLCMECVDICPKGAAKLDGDLVWIDRSLCIHCMCCHEVCRFQAIKLRQRPLGRISREVNEFFRKAKYLFS</sequence>
<evidence type="ECO:0000256" key="1">
    <source>
        <dbReference type="ARBA" id="ARBA00022485"/>
    </source>
</evidence>
<keyword evidence="3" id="KW-0408">Iron</keyword>
<dbReference type="PROSITE" id="PS00198">
    <property type="entry name" value="4FE4S_FER_1"/>
    <property type="match status" value="1"/>
</dbReference>
<keyword evidence="2" id="KW-0479">Metal-binding</keyword>
<dbReference type="PANTHER" id="PTHR43687">
    <property type="entry name" value="ADENYLYLSULFATE REDUCTASE, BETA SUBUNIT"/>
    <property type="match status" value="1"/>
</dbReference>
<proteinExistence type="predicted"/>
<dbReference type="AlphaFoldDB" id="A0A0F9QTJ3"/>
<dbReference type="InterPro" id="IPR017900">
    <property type="entry name" value="4Fe4S_Fe_S_CS"/>
</dbReference>
<protein>
    <recommendedName>
        <fullName evidence="5">4Fe-4S ferredoxin-type domain-containing protein</fullName>
    </recommendedName>
</protein>
<keyword evidence="1" id="KW-0004">4Fe-4S</keyword>
<evidence type="ECO:0000256" key="2">
    <source>
        <dbReference type="ARBA" id="ARBA00022723"/>
    </source>
</evidence>
<feature type="domain" description="4Fe-4S ferredoxin-type" evidence="5">
    <location>
        <begin position="344"/>
        <end position="371"/>
    </location>
</feature>
<dbReference type="EMBL" id="LAZR01001264">
    <property type="protein sequence ID" value="KKN47635.1"/>
    <property type="molecule type" value="Genomic_DNA"/>
</dbReference>
<gene>
    <name evidence="6" type="ORF">LCGC14_0660880</name>
</gene>
<organism evidence="6">
    <name type="scientific">marine sediment metagenome</name>
    <dbReference type="NCBI Taxonomy" id="412755"/>
    <lineage>
        <taxon>unclassified sequences</taxon>
        <taxon>metagenomes</taxon>
        <taxon>ecological metagenomes</taxon>
    </lineage>
</organism>
<dbReference type="InterPro" id="IPR007160">
    <property type="entry name" value="DUF362"/>
</dbReference>
<evidence type="ECO:0000259" key="5">
    <source>
        <dbReference type="PROSITE" id="PS51379"/>
    </source>
</evidence>
<dbReference type="PROSITE" id="PS51379">
    <property type="entry name" value="4FE4S_FER_2"/>
    <property type="match status" value="2"/>
</dbReference>
<feature type="domain" description="4Fe-4S ferredoxin-type" evidence="5">
    <location>
        <begin position="313"/>
        <end position="342"/>
    </location>
</feature>
<name>A0A0F9QTJ3_9ZZZZ</name>
<dbReference type="Pfam" id="PF00037">
    <property type="entry name" value="Fer4"/>
    <property type="match status" value="2"/>
</dbReference>
<dbReference type="InterPro" id="IPR017896">
    <property type="entry name" value="4Fe4S_Fe-S-bd"/>
</dbReference>
<dbReference type="SUPFAM" id="SSF54862">
    <property type="entry name" value="4Fe-4S ferredoxins"/>
    <property type="match status" value="1"/>
</dbReference>
<evidence type="ECO:0000256" key="3">
    <source>
        <dbReference type="ARBA" id="ARBA00023004"/>
    </source>
</evidence>
<reference evidence="6" key="1">
    <citation type="journal article" date="2015" name="Nature">
        <title>Complex archaea that bridge the gap between prokaryotes and eukaryotes.</title>
        <authorList>
            <person name="Spang A."/>
            <person name="Saw J.H."/>
            <person name="Jorgensen S.L."/>
            <person name="Zaremba-Niedzwiedzka K."/>
            <person name="Martijn J."/>
            <person name="Lind A.E."/>
            <person name="van Eijk R."/>
            <person name="Schleper C."/>
            <person name="Guy L."/>
            <person name="Ettema T.J."/>
        </authorList>
    </citation>
    <scope>NUCLEOTIDE SEQUENCE</scope>
</reference>
<dbReference type="Pfam" id="PF04015">
    <property type="entry name" value="DUF362"/>
    <property type="match status" value="1"/>
</dbReference>
<keyword evidence="4" id="KW-0411">Iron-sulfur</keyword>
<accession>A0A0F9QTJ3</accession>
<evidence type="ECO:0000256" key="4">
    <source>
        <dbReference type="ARBA" id="ARBA00023014"/>
    </source>
</evidence>
<dbReference type="GO" id="GO:0051539">
    <property type="term" value="F:4 iron, 4 sulfur cluster binding"/>
    <property type="evidence" value="ECO:0007669"/>
    <property type="project" value="UniProtKB-KW"/>
</dbReference>
<comment type="caution">
    <text evidence="6">The sequence shown here is derived from an EMBL/GenBank/DDBJ whole genome shotgun (WGS) entry which is preliminary data.</text>
</comment>
<dbReference type="InterPro" id="IPR050572">
    <property type="entry name" value="Fe-S_Ferredoxin"/>
</dbReference>
<dbReference type="GO" id="GO:0046872">
    <property type="term" value="F:metal ion binding"/>
    <property type="evidence" value="ECO:0007669"/>
    <property type="project" value="UniProtKB-KW"/>
</dbReference>
<dbReference type="PANTHER" id="PTHR43687:SF1">
    <property type="entry name" value="FERREDOXIN III"/>
    <property type="match status" value="1"/>
</dbReference>